<dbReference type="RefSeq" id="WP_110369893.1">
    <property type="nucleotide sequence ID" value="NZ_QJJX01000001.1"/>
</dbReference>
<dbReference type="Proteomes" id="UP000248314">
    <property type="component" value="Unassembled WGS sequence"/>
</dbReference>
<proteinExistence type="predicted"/>
<protein>
    <submittedName>
        <fullName evidence="1">Fimbrillin-like protein</fullName>
    </submittedName>
</protein>
<name>A0A318IK22_9BACT</name>
<accession>A0A318IK22</accession>
<keyword evidence="2" id="KW-1185">Reference proteome</keyword>
<dbReference type="EMBL" id="QJJX01000001">
    <property type="protein sequence ID" value="PXX24841.1"/>
    <property type="molecule type" value="Genomic_DNA"/>
</dbReference>
<comment type="caution">
    <text evidence="1">The sequence shown here is derived from an EMBL/GenBank/DDBJ whole genome shotgun (WGS) entry which is preliminary data.</text>
</comment>
<organism evidence="1 2">
    <name type="scientific">Hoylesella shahii DSM 15611 = JCM 12083</name>
    <dbReference type="NCBI Taxonomy" id="1122991"/>
    <lineage>
        <taxon>Bacteria</taxon>
        <taxon>Pseudomonadati</taxon>
        <taxon>Bacteroidota</taxon>
        <taxon>Bacteroidia</taxon>
        <taxon>Bacteroidales</taxon>
        <taxon>Prevotellaceae</taxon>
        <taxon>Hoylesella</taxon>
    </lineage>
</organism>
<dbReference type="AlphaFoldDB" id="A0A318IK22"/>
<dbReference type="STRING" id="1122991.GCA_000613445_01940"/>
<dbReference type="CDD" id="cd13120">
    <property type="entry name" value="BF2867_like_N"/>
    <property type="match status" value="1"/>
</dbReference>
<evidence type="ECO:0000313" key="1">
    <source>
        <dbReference type="EMBL" id="PXX24841.1"/>
    </source>
</evidence>
<sequence>MKILNFRNSFTRNISAKAFTFACLSGLTALGFTACSDNELDQATNKEDGALVTFKVSMADKEAQDAAKANPAYAATRAGFAEQLRMQGLSPEDLTIQKHEIPGHSDMCLIESTVAGIDNDILENSGTAATRAEITTLSSLGNFSVTAYRGTAANAISTTPWFYNNKTNKSGNLEEAKRWAFTEPYARFFAVYPYDAIPSKLTLSPKSNTSTPYVTIDVKENVSQQIDLMTACSGETPIHYATQGTAPTVPLRFQHAMTAIRFKVGSNLSPDHKITKIVITKAMSQGKFTLPSSVLSTTGADLDNAWSEVTSPKDFTLSDIEAPTKGNVNALIVGRDGKNETFYMIPQELTGKGMYIHVYFDGEATPAIKIPLKGTWKAGTTKTYALSQSANSYKYVFSVEAPKDSAAYDATLSSQFKVISYYQDGKVQKKVKWNVVGYDENLDGTYSINEKPSWLTSLDGGEGSADATGETRQAVITKNIRDLLSERNAELQKAPAVTNYNLANSTGAALVQNTANSYVISAPGTYRIPLVYGNAVKEGRENSSAYTSTASPEYLPPYTENLVLEHFVDHKDNQITTPYINRQNASDPATKGKLVWTDAPGAISGTPNVVRVSGGFGTDDYLEFTVKKENLINGNAVVAVTNETGVVLWSWHLWFAPKSVLSTINHTSRDKEYKFTSETLGWRYTKWMGATAERKVSVKLEQEGPDGKKETATVLLVQHAGIADQEGNATMYQWGRKDALPGVDGISGYSADNFTKLPDQGENQEPYRSRMLTRTIGRGIQFPGTFLPEVGAGKLGWQYKQYINLWSVNNNDRNGKTRDVVKTIYDPSPVGFQIPDPYAFDNFNTTNASWNKGFTFKLSSNEKIFFPAGGARDMSKNGKLVAVGTGAYFWTANTRLVNNQLGYAWRIKMSTGGVSAPTNDGEARNAYSYGFSVRPVRTN</sequence>
<gene>
    <name evidence="1" type="ORF">EJ73_00107</name>
</gene>
<dbReference type="PROSITE" id="PS51257">
    <property type="entry name" value="PROKAR_LIPOPROTEIN"/>
    <property type="match status" value="1"/>
</dbReference>
<reference evidence="1 2" key="1">
    <citation type="submission" date="2018-05" db="EMBL/GenBank/DDBJ databases">
        <title>Genomic Encyclopedia of Type Strains, Phase I: the one thousand microbial genomes (KMG-I) project.</title>
        <authorList>
            <person name="Kyrpides N."/>
        </authorList>
    </citation>
    <scope>NUCLEOTIDE SEQUENCE [LARGE SCALE GENOMIC DNA]</scope>
    <source>
        <strain evidence="1 2">DSM 15611</strain>
    </source>
</reference>
<evidence type="ECO:0000313" key="2">
    <source>
        <dbReference type="Proteomes" id="UP000248314"/>
    </source>
</evidence>